<proteinExistence type="predicted"/>
<dbReference type="EMBL" id="JAFEMO010000341">
    <property type="protein sequence ID" value="KAH7519115.1"/>
    <property type="molecule type" value="Genomic_DNA"/>
</dbReference>
<accession>A0ABQ8GY74</accession>
<keyword evidence="2" id="KW-1185">Reference proteome</keyword>
<organism evidence="1 2">
    <name type="scientific">Xanthoceras sorbifolium</name>
    <dbReference type="NCBI Taxonomy" id="99658"/>
    <lineage>
        <taxon>Eukaryota</taxon>
        <taxon>Viridiplantae</taxon>
        <taxon>Streptophyta</taxon>
        <taxon>Embryophyta</taxon>
        <taxon>Tracheophyta</taxon>
        <taxon>Spermatophyta</taxon>
        <taxon>Magnoliopsida</taxon>
        <taxon>eudicotyledons</taxon>
        <taxon>Gunneridae</taxon>
        <taxon>Pentapetalae</taxon>
        <taxon>rosids</taxon>
        <taxon>malvids</taxon>
        <taxon>Sapindales</taxon>
        <taxon>Sapindaceae</taxon>
        <taxon>Xanthoceroideae</taxon>
        <taxon>Xanthoceras</taxon>
    </lineage>
</organism>
<protein>
    <submittedName>
        <fullName evidence="1">Uncharacterized protein</fullName>
    </submittedName>
</protein>
<dbReference type="PANTHER" id="PTHR35317">
    <property type="entry name" value="OS04G0629600 PROTEIN"/>
    <property type="match status" value="1"/>
</dbReference>
<comment type="caution">
    <text evidence="1">The sequence shown here is derived from an EMBL/GenBank/DDBJ whole genome shotgun (WGS) entry which is preliminary data.</text>
</comment>
<dbReference type="Pfam" id="PF14223">
    <property type="entry name" value="Retrotran_gag_2"/>
    <property type="match status" value="1"/>
</dbReference>
<reference evidence="1 2" key="1">
    <citation type="submission" date="2021-02" db="EMBL/GenBank/DDBJ databases">
        <title>Plant Genome Project.</title>
        <authorList>
            <person name="Zhang R.-G."/>
        </authorList>
    </citation>
    <scope>NUCLEOTIDE SEQUENCE [LARGE SCALE GENOMIC DNA]</scope>
    <source>
        <tissue evidence="1">Leaves</tissue>
    </source>
</reference>
<dbReference type="PANTHER" id="PTHR35317:SF36">
    <property type="match status" value="1"/>
</dbReference>
<evidence type="ECO:0000313" key="1">
    <source>
        <dbReference type="EMBL" id="KAH7519115.1"/>
    </source>
</evidence>
<evidence type="ECO:0000313" key="2">
    <source>
        <dbReference type="Proteomes" id="UP000827721"/>
    </source>
</evidence>
<sequence>MKTLFISQDLWDLIEDEYEELESTTVLASWSDAKKKEFKENKKKDAKALFFIQQGVSKTIFPRISFASKSKEAWEILKVEFQGSEKVISIKLQTLWKEFDNLLMKEGFQINP</sequence>
<gene>
    <name evidence="1" type="ORF">JRO89_XSUnG0132800</name>
</gene>
<dbReference type="Proteomes" id="UP000827721">
    <property type="component" value="Unassembled WGS sequence"/>
</dbReference>
<name>A0ABQ8GY74_9ROSI</name>